<evidence type="ECO:0000256" key="3">
    <source>
        <dbReference type="PROSITE-ProRule" id="PRU00221"/>
    </source>
</evidence>
<feature type="repeat" description="WD" evidence="3">
    <location>
        <begin position="72"/>
        <end position="103"/>
    </location>
</feature>
<dbReference type="Gene3D" id="2.130.10.10">
    <property type="entry name" value="YVTN repeat-like/Quinoprotein amine dehydrogenase"/>
    <property type="match status" value="2"/>
</dbReference>
<evidence type="ECO:0000256" key="2">
    <source>
        <dbReference type="ARBA" id="ARBA00022737"/>
    </source>
</evidence>
<dbReference type="AlphaFoldDB" id="A0A9P7AN46"/>
<reference evidence="5" key="1">
    <citation type="journal article" date="2020" name="New Phytol.">
        <title>Comparative genomics reveals dynamic genome evolution in host specialist ectomycorrhizal fungi.</title>
        <authorList>
            <person name="Lofgren L.A."/>
            <person name="Nguyen N.H."/>
            <person name="Vilgalys R."/>
            <person name="Ruytinx J."/>
            <person name="Liao H.L."/>
            <person name="Branco S."/>
            <person name="Kuo A."/>
            <person name="LaButti K."/>
            <person name="Lipzen A."/>
            <person name="Andreopoulos W."/>
            <person name="Pangilinan J."/>
            <person name="Riley R."/>
            <person name="Hundley H."/>
            <person name="Na H."/>
            <person name="Barry K."/>
            <person name="Grigoriev I.V."/>
            <person name="Stajich J.E."/>
            <person name="Kennedy P.G."/>
        </authorList>
    </citation>
    <scope>NUCLEOTIDE SEQUENCE</scope>
    <source>
        <strain evidence="5">S12</strain>
    </source>
</reference>
<keyword evidence="2" id="KW-0677">Repeat</keyword>
<dbReference type="Pfam" id="PF00400">
    <property type="entry name" value="WD40"/>
    <property type="match status" value="7"/>
</dbReference>
<dbReference type="PANTHER" id="PTHR19848">
    <property type="entry name" value="WD40 REPEAT PROTEIN"/>
    <property type="match status" value="1"/>
</dbReference>
<dbReference type="OrthoDB" id="10251741at2759"/>
<evidence type="ECO:0000313" key="5">
    <source>
        <dbReference type="EMBL" id="KAG1791870.1"/>
    </source>
</evidence>
<keyword evidence="1 3" id="KW-0853">WD repeat</keyword>
<dbReference type="InterPro" id="IPR019775">
    <property type="entry name" value="WD40_repeat_CS"/>
</dbReference>
<dbReference type="EMBL" id="JABBWE010000040">
    <property type="protein sequence ID" value="KAG1791870.1"/>
    <property type="molecule type" value="Genomic_DNA"/>
</dbReference>
<keyword evidence="6" id="KW-1185">Reference proteome</keyword>
<feature type="compositionally biased region" description="Polar residues" evidence="4">
    <location>
        <begin position="334"/>
        <end position="350"/>
    </location>
</feature>
<dbReference type="PROSITE" id="PS50082">
    <property type="entry name" value="WD_REPEATS_2"/>
    <property type="match status" value="6"/>
</dbReference>
<feature type="repeat" description="WD" evidence="3">
    <location>
        <begin position="29"/>
        <end position="61"/>
    </location>
</feature>
<dbReference type="InterPro" id="IPR036322">
    <property type="entry name" value="WD40_repeat_dom_sf"/>
</dbReference>
<dbReference type="GeneID" id="64600623"/>
<feature type="repeat" description="WD" evidence="3">
    <location>
        <begin position="114"/>
        <end position="144"/>
    </location>
</feature>
<accession>A0A9P7AN46</accession>
<feature type="repeat" description="WD" evidence="3">
    <location>
        <begin position="241"/>
        <end position="282"/>
    </location>
</feature>
<organism evidence="5 6">
    <name type="scientific">Suillus plorans</name>
    <dbReference type="NCBI Taxonomy" id="116603"/>
    <lineage>
        <taxon>Eukaryota</taxon>
        <taxon>Fungi</taxon>
        <taxon>Dikarya</taxon>
        <taxon>Basidiomycota</taxon>
        <taxon>Agaricomycotina</taxon>
        <taxon>Agaricomycetes</taxon>
        <taxon>Agaricomycetidae</taxon>
        <taxon>Boletales</taxon>
        <taxon>Suillineae</taxon>
        <taxon>Suillaceae</taxon>
        <taxon>Suillus</taxon>
    </lineage>
</organism>
<feature type="repeat" description="WD" evidence="3">
    <location>
        <begin position="285"/>
        <end position="316"/>
    </location>
</feature>
<dbReference type="SMART" id="SM00320">
    <property type="entry name" value="WD40"/>
    <property type="match status" value="7"/>
</dbReference>
<dbReference type="InterPro" id="IPR001680">
    <property type="entry name" value="WD40_rpt"/>
</dbReference>
<evidence type="ECO:0000256" key="4">
    <source>
        <dbReference type="SAM" id="MobiDB-lite"/>
    </source>
</evidence>
<evidence type="ECO:0000256" key="1">
    <source>
        <dbReference type="ARBA" id="ARBA00022574"/>
    </source>
</evidence>
<dbReference type="PROSITE" id="PS50294">
    <property type="entry name" value="WD_REPEATS_REGION"/>
    <property type="match status" value="2"/>
</dbReference>
<dbReference type="InterPro" id="IPR015943">
    <property type="entry name" value="WD40/YVTN_repeat-like_dom_sf"/>
</dbReference>
<dbReference type="PANTHER" id="PTHR19848:SF8">
    <property type="entry name" value="F-BOX AND WD REPEAT DOMAIN CONTAINING 7"/>
    <property type="match status" value="1"/>
</dbReference>
<feature type="repeat" description="WD" evidence="3">
    <location>
        <begin position="165"/>
        <end position="199"/>
    </location>
</feature>
<proteinExistence type="predicted"/>
<feature type="region of interest" description="Disordered" evidence="4">
    <location>
        <begin position="442"/>
        <end position="501"/>
    </location>
</feature>
<name>A0A9P7AN46_9AGAM</name>
<sequence length="631" mass="68720">MAARSCAVQTPKETSTASQSKRLTFKYKFEGHERKIWDFVFLHDNVHIVSGSSDGTMCKWNCDTGLVVGKPWKAEGEDIYALALSPDGKVIACGRKDGSVQQWTTDGKRIEGVWTGHSKVVQSLSWSPSGRHIASGSGDGTILIRRADSGKVEVGPINMKQNHCMRSLAYSPSGERIASGGSDCTICIWDTKTGELIIGPINGLGLDVTSLVWSADSSKLYSASDTFARVFNSTSGELLHSFEHDDSLYSVALSPKNDVLVCVGFQGVAQLWDTESHQPLGQPFYQEYNGWLLCVSFSRDGRYVAYGGDDGEFTLWMLKDVAAQLPAPTPPQQGDGQSTQQKTRPSSPSLSCLDVDATRGGGFIEEAHDDPYNNNNFFQFSQQSLPLPSPGFHLPSLFSARRLLNVISRRHSPPDESVLQERSKRGFFGRRARSNLSVELATIKPNQSVPEGKVREEDGEGEGEQGGTVDDRASANDSLGARKDKGKQRSTAHLDSEDNRNLWKRLFQPQGKNPTSGCLHSTTPPACAPQQILHNPWHWNSSLFFPGSSRCPVDIAACRDEDRYGIVPETDAEAAAAMLRTNDDVASSSTQPGQLTVVAYLSQGQPIQTQASRSGPEEILYGGADSVQAEI</sequence>
<dbReference type="CDD" id="cd00200">
    <property type="entry name" value="WD40"/>
    <property type="match status" value="1"/>
</dbReference>
<dbReference type="RefSeq" id="XP_041158608.1">
    <property type="nucleotide sequence ID" value="XM_041306859.1"/>
</dbReference>
<dbReference type="PROSITE" id="PS00678">
    <property type="entry name" value="WD_REPEATS_1"/>
    <property type="match status" value="1"/>
</dbReference>
<evidence type="ECO:0000313" key="6">
    <source>
        <dbReference type="Proteomes" id="UP000719766"/>
    </source>
</evidence>
<feature type="compositionally biased region" description="Basic and acidic residues" evidence="4">
    <location>
        <begin position="492"/>
        <end position="501"/>
    </location>
</feature>
<feature type="region of interest" description="Disordered" evidence="4">
    <location>
        <begin position="325"/>
        <end position="352"/>
    </location>
</feature>
<dbReference type="SUPFAM" id="SSF50978">
    <property type="entry name" value="WD40 repeat-like"/>
    <property type="match status" value="1"/>
</dbReference>
<gene>
    <name evidence="5" type="ORF">HD556DRAFT_1444945</name>
</gene>
<comment type="caution">
    <text evidence="5">The sequence shown here is derived from an EMBL/GenBank/DDBJ whole genome shotgun (WGS) entry which is preliminary data.</text>
</comment>
<feature type="region of interest" description="Disordered" evidence="4">
    <location>
        <begin position="608"/>
        <end position="631"/>
    </location>
</feature>
<dbReference type="Proteomes" id="UP000719766">
    <property type="component" value="Unassembled WGS sequence"/>
</dbReference>
<protein>
    <submittedName>
        <fullName evidence="5">WD40-repeat-containing domain protein</fullName>
    </submittedName>
</protein>